<keyword evidence="3 6" id="KW-0808">Transferase</keyword>
<dbReference type="PANTHER" id="PTHR43179:SF12">
    <property type="entry name" value="GALACTOFURANOSYLTRANSFERASE GLFT2"/>
    <property type="match status" value="1"/>
</dbReference>
<sequence>MDQRTAIIILNWNSSEMTIACLDSLAQIHHDNFKVFVVDNGSIEKEWKLIDDYISTNNQLFTLISLQYNYGFTGGNNAGIIEAQKEYQPKNVLLLNNDTVVDPFFLKEMEVEFLKNERIGIVVPKIYFYDEPTKLYYAGGYINKLSGMGEHNLWKQEDPKDNFKPQSEQFANGCCMLISSKLLDKIGYLNDHFFANIEDVEYSYRALKADFGIIYVPRAIVWHKEGFASKKNKGQWFRIYLCTRNLILFFRERARWYSLFLFVPYFFIRWVAYMSLKSILSKDFKSVRSIFLGCLDGITKKLRYVQRPDTFIFRPR</sequence>
<dbReference type="GO" id="GO:0016757">
    <property type="term" value="F:glycosyltransferase activity"/>
    <property type="evidence" value="ECO:0007669"/>
    <property type="project" value="UniProtKB-KW"/>
</dbReference>
<evidence type="ECO:0000256" key="3">
    <source>
        <dbReference type="ARBA" id="ARBA00022679"/>
    </source>
</evidence>
<dbReference type="OrthoDB" id="9771846at2"/>
<dbReference type="Proteomes" id="UP000292424">
    <property type="component" value="Chromosome"/>
</dbReference>
<feature type="domain" description="Glycosyltransferase 2-like" evidence="5">
    <location>
        <begin position="7"/>
        <end position="186"/>
    </location>
</feature>
<dbReference type="SUPFAM" id="SSF53448">
    <property type="entry name" value="Nucleotide-diphospho-sugar transferases"/>
    <property type="match status" value="1"/>
</dbReference>
<keyword evidence="4" id="KW-0812">Transmembrane</keyword>
<keyword evidence="4" id="KW-0472">Membrane</keyword>
<feature type="transmembrane region" description="Helical" evidence="4">
    <location>
        <begin position="256"/>
        <end position="276"/>
    </location>
</feature>
<dbReference type="CDD" id="cd04186">
    <property type="entry name" value="GT_2_like_c"/>
    <property type="match status" value="1"/>
</dbReference>
<keyword evidence="4" id="KW-1133">Transmembrane helix</keyword>
<reference evidence="6 7" key="1">
    <citation type="submission" date="2019-09" db="EMBL/GenBank/DDBJ databases">
        <title>Complete genome sequence of Arachidicoccus sp. B3-10 isolated from apple orchard soil.</title>
        <authorList>
            <person name="Kim H.S."/>
            <person name="Han K.-I."/>
            <person name="Suh M.K."/>
            <person name="Lee K.C."/>
            <person name="Eom M.K."/>
            <person name="Kim J.-S."/>
            <person name="Kang S.W."/>
            <person name="Sin Y."/>
            <person name="Lee J.-S."/>
        </authorList>
    </citation>
    <scope>NUCLEOTIDE SEQUENCE [LARGE SCALE GENOMIC DNA]</scope>
    <source>
        <strain evidence="6 7">B3-10</strain>
    </source>
</reference>
<gene>
    <name evidence="6" type="ORF">E0W69_010960</name>
</gene>
<keyword evidence="2" id="KW-0328">Glycosyltransferase</keyword>
<dbReference type="Gene3D" id="3.90.550.10">
    <property type="entry name" value="Spore Coat Polysaccharide Biosynthesis Protein SpsA, Chain A"/>
    <property type="match status" value="1"/>
</dbReference>
<protein>
    <submittedName>
        <fullName evidence="6">Glycosyltransferase family 2 protein</fullName>
    </submittedName>
</protein>
<dbReference type="AlphaFoldDB" id="A0A5P2G360"/>
<evidence type="ECO:0000256" key="1">
    <source>
        <dbReference type="ARBA" id="ARBA00006739"/>
    </source>
</evidence>
<dbReference type="EMBL" id="CP044016">
    <property type="protein sequence ID" value="QES89158.1"/>
    <property type="molecule type" value="Genomic_DNA"/>
</dbReference>
<proteinExistence type="inferred from homology"/>
<dbReference type="InterPro" id="IPR001173">
    <property type="entry name" value="Glyco_trans_2-like"/>
</dbReference>
<dbReference type="PANTHER" id="PTHR43179">
    <property type="entry name" value="RHAMNOSYLTRANSFERASE WBBL"/>
    <property type="match status" value="1"/>
</dbReference>
<evidence type="ECO:0000256" key="4">
    <source>
        <dbReference type="SAM" id="Phobius"/>
    </source>
</evidence>
<comment type="similarity">
    <text evidence="1">Belongs to the glycosyltransferase 2 family.</text>
</comment>
<evidence type="ECO:0000313" key="6">
    <source>
        <dbReference type="EMBL" id="QES89158.1"/>
    </source>
</evidence>
<dbReference type="KEGG" id="arac:E0W69_010960"/>
<evidence type="ECO:0000313" key="7">
    <source>
        <dbReference type="Proteomes" id="UP000292424"/>
    </source>
</evidence>
<organism evidence="6 7">
    <name type="scientific">Rhizosphaericola mali</name>
    <dbReference type="NCBI Taxonomy" id="2545455"/>
    <lineage>
        <taxon>Bacteria</taxon>
        <taxon>Pseudomonadati</taxon>
        <taxon>Bacteroidota</taxon>
        <taxon>Chitinophagia</taxon>
        <taxon>Chitinophagales</taxon>
        <taxon>Chitinophagaceae</taxon>
        <taxon>Rhizosphaericola</taxon>
    </lineage>
</organism>
<evidence type="ECO:0000256" key="2">
    <source>
        <dbReference type="ARBA" id="ARBA00022676"/>
    </source>
</evidence>
<accession>A0A5P2G360</accession>
<keyword evidence="7" id="KW-1185">Reference proteome</keyword>
<evidence type="ECO:0000259" key="5">
    <source>
        <dbReference type="Pfam" id="PF00535"/>
    </source>
</evidence>
<dbReference type="InterPro" id="IPR029044">
    <property type="entry name" value="Nucleotide-diphossugar_trans"/>
</dbReference>
<dbReference type="Pfam" id="PF00535">
    <property type="entry name" value="Glycos_transf_2"/>
    <property type="match status" value="1"/>
</dbReference>
<name>A0A5P2G360_9BACT</name>